<dbReference type="InterPro" id="IPR010985">
    <property type="entry name" value="Ribbon_hlx_hlx"/>
</dbReference>
<name>A0A1G7J953_9DEIN</name>
<dbReference type="InterPro" id="IPR013321">
    <property type="entry name" value="Arc_rbn_hlx_hlx"/>
</dbReference>
<dbReference type="EMBL" id="FNBC01000032">
    <property type="protein sequence ID" value="SDF21451.1"/>
    <property type="molecule type" value="Genomic_DNA"/>
</dbReference>
<dbReference type="Pfam" id="PF05534">
    <property type="entry name" value="HicB"/>
    <property type="match status" value="1"/>
</dbReference>
<keyword evidence="2" id="KW-1185">Reference proteome</keyword>
<sequence length="78" mass="8822">MGRNLTLRLPEDLVRRAQEEALRRGKSLNAFVEALLREAVGGEEGEALARQLSWMRRGLYRTGGEPLPPREERHARGA</sequence>
<dbReference type="RefSeq" id="WP_093008274.1">
    <property type="nucleotide sequence ID" value="NZ_FNBC01000032.1"/>
</dbReference>
<dbReference type="SUPFAM" id="SSF47598">
    <property type="entry name" value="Ribbon-helix-helix"/>
    <property type="match status" value="1"/>
</dbReference>
<dbReference type="AlphaFoldDB" id="A0A1G7J953"/>
<evidence type="ECO:0000313" key="1">
    <source>
        <dbReference type="EMBL" id="SDF21451.1"/>
    </source>
</evidence>
<proteinExistence type="predicted"/>
<reference evidence="2" key="1">
    <citation type="submission" date="2016-10" db="EMBL/GenBank/DDBJ databases">
        <authorList>
            <person name="Varghese N."/>
            <person name="Submissions S."/>
        </authorList>
    </citation>
    <scope>NUCLEOTIDE SEQUENCE [LARGE SCALE GENOMIC DNA]</scope>
    <source>
        <strain evidence="2">CGMCC 1.6992</strain>
    </source>
</reference>
<dbReference type="Proteomes" id="UP000199446">
    <property type="component" value="Unassembled WGS sequence"/>
</dbReference>
<accession>A0A1G7J953</accession>
<evidence type="ECO:0000313" key="2">
    <source>
        <dbReference type="Proteomes" id="UP000199446"/>
    </source>
</evidence>
<dbReference type="InterPro" id="IPR008651">
    <property type="entry name" value="Uncharacterised_HicB"/>
</dbReference>
<dbReference type="Gene3D" id="1.10.1220.10">
    <property type="entry name" value="Met repressor-like"/>
    <property type="match status" value="1"/>
</dbReference>
<gene>
    <name evidence="1" type="ORF">SAMN04488243_13218</name>
</gene>
<dbReference type="GO" id="GO:0006355">
    <property type="term" value="P:regulation of DNA-templated transcription"/>
    <property type="evidence" value="ECO:0007669"/>
    <property type="project" value="InterPro"/>
</dbReference>
<protein>
    <submittedName>
        <fullName evidence="1">HicB family protein</fullName>
    </submittedName>
</protein>
<dbReference type="OrthoDB" id="33130at2"/>
<dbReference type="STRING" id="482827.SAMN04488243_13218"/>
<organism evidence="1 2">
    <name type="scientific">Thermus arciformis</name>
    <dbReference type="NCBI Taxonomy" id="482827"/>
    <lineage>
        <taxon>Bacteria</taxon>
        <taxon>Thermotogati</taxon>
        <taxon>Deinococcota</taxon>
        <taxon>Deinococci</taxon>
        <taxon>Thermales</taxon>
        <taxon>Thermaceae</taxon>
        <taxon>Thermus</taxon>
    </lineage>
</organism>